<dbReference type="Gene3D" id="3.10.580.10">
    <property type="entry name" value="CBS-domain"/>
    <property type="match status" value="1"/>
</dbReference>
<dbReference type="SUPFAM" id="SSF54631">
    <property type="entry name" value="CBS-domain pair"/>
    <property type="match status" value="1"/>
</dbReference>
<feature type="transmembrane region" description="Helical" evidence="2">
    <location>
        <begin position="26"/>
        <end position="43"/>
    </location>
</feature>
<protein>
    <submittedName>
        <fullName evidence="4">CBS domain-containing membrane protein</fullName>
    </submittedName>
</protein>
<evidence type="ECO:0000256" key="2">
    <source>
        <dbReference type="SAM" id="Phobius"/>
    </source>
</evidence>
<evidence type="ECO:0000313" key="5">
    <source>
        <dbReference type="Proteomes" id="UP000199495"/>
    </source>
</evidence>
<name>A0A1G7Y2B5_9HYPH</name>
<dbReference type="InterPro" id="IPR000644">
    <property type="entry name" value="CBS_dom"/>
</dbReference>
<dbReference type="InterPro" id="IPR046342">
    <property type="entry name" value="CBS_dom_sf"/>
</dbReference>
<dbReference type="InterPro" id="IPR058581">
    <property type="entry name" value="TM_HPP"/>
</dbReference>
<keyword evidence="5" id="KW-1185">Reference proteome</keyword>
<keyword evidence="2" id="KW-0812">Transmembrane</keyword>
<evidence type="ECO:0000256" key="1">
    <source>
        <dbReference type="PROSITE-ProRule" id="PRU00703"/>
    </source>
</evidence>
<dbReference type="OrthoDB" id="9811720at2"/>
<accession>A0A1G7Y2B5</accession>
<feature type="domain" description="CBS" evidence="3">
    <location>
        <begin position="238"/>
        <end position="296"/>
    </location>
</feature>
<gene>
    <name evidence="4" type="ORF">SAMN04487974_1126</name>
</gene>
<dbReference type="Proteomes" id="UP000199495">
    <property type="component" value="Unassembled WGS sequence"/>
</dbReference>
<feature type="transmembrane region" description="Helical" evidence="2">
    <location>
        <begin position="140"/>
        <end position="163"/>
    </location>
</feature>
<proteinExistence type="predicted"/>
<keyword evidence="1" id="KW-0129">CBS domain</keyword>
<dbReference type="PANTHER" id="PTHR33741:SF5">
    <property type="entry name" value="TRANSMEMBRANE PROTEIN DDB_G0269096-RELATED"/>
    <property type="match status" value="1"/>
</dbReference>
<keyword evidence="2" id="KW-0472">Membrane</keyword>
<reference evidence="4 5" key="1">
    <citation type="submission" date="2016-10" db="EMBL/GenBank/DDBJ databases">
        <authorList>
            <person name="de Groot N.N."/>
        </authorList>
    </citation>
    <scope>NUCLEOTIDE SEQUENCE [LARGE SCALE GENOMIC DNA]</scope>
    <source>
        <strain evidence="4 5">CGMCC 1.10267</strain>
    </source>
</reference>
<dbReference type="Pfam" id="PF00571">
    <property type="entry name" value="CBS"/>
    <property type="match status" value="2"/>
</dbReference>
<feature type="transmembrane region" description="Helical" evidence="2">
    <location>
        <begin position="99"/>
        <end position="120"/>
    </location>
</feature>
<dbReference type="EMBL" id="FNCS01000012">
    <property type="protein sequence ID" value="SDG90416.1"/>
    <property type="molecule type" value="Genomic_DNA"/>
</dbReference>
<dbReference type="STRING" id="440168.SAMN04487974_1126"/>
<dbReference type="CDD" id="cd04600">
    <property type="entry name" value="CBS_pair_HPP_assoc"/>
    <property type="match status" value="1"/>
</dbReference>
<dbReference type="AlphaFoldDB" id="A0A1G7Y2B5"/>
<dbReference type="InterPro" id="IPR007065">
    <property type="entry name" value="HPP"/>
</dbReference>
<evidence type="ECO:0000259" key="3">
    <source>
        <dbReference type="PROSITE" id="PS51371"/>
    </source>
</evidence>
<organism evidence="4 5">
    <name type="scientific">Pelagibacterium luteolum</name>
    <dbReference type="NCBI Taxonomy" id="440168"/>
    <lineage>
        <taxon>Bacteria</taxon>
        <taxon>Pseudomonadati</taxon>
        <taxon>Pseudomonadota</taxon>
        <taxon>Alphaproteobacteria</taxon>
        <taxon>Hyphomicrobiales</taxon>
        <taxon>Devosiaceae</taxon>
        <taxon>Pelagibacterium</taxon>
    </lineage>
</organism>
<dbReference type="PROSITE" id="PS51371">
    <property type="entry name" value="CBS"/>
    <property type="match status" value="2"/>
</dbReference>
<dbReference type="SMART" id="SM00116">
    <property type="entry name" value="CBS"/>
    <property type="match status" value="2"/>
</dbReference>
<dbReference type="PANTHER" id="PTHR33741">
    <property type="entry name" value="TRANSMEMBRANE PROTEIN DDB_G0269096-RELATED"/>
    <property type="match status" value="1"/>
</dbReference>
<evidence type="ECO:0000313" key="4">
    <source>
        <dbReference type="EMBL" id="SDG90416.1"/>
    </source>
</evidence>
<sequence length="390" mass="40886">MLFSLVAALRPRLVRVSLVEASRATLGALVGILLAGLITRAAMGEGSVAPMLIAPMGASAVLLFAAPSSPLAQPWSILAGNCIAAAIGVTIAGLVGDPILAAALALSLAIGAMLATQSLHPPSGAVALTAVLGGPAVLELGYGFVFWPVAVNSLLLVVAAMVFNRLTGRAYPTVPVKAADDSVRTGLLDVQPTDVEAVLRQYDEIVNVTPEVLEHLLEQAQIRAFQRSAGQLACASIMSPVAATVLPTTPVRTIWALMQRAELRALPVVDRHGGLVGIISRTDFFVAHLVDQRGKVKKWQIGFPRLRAHDLMSRNVQSALPETLVSKLVSPMVDQGLHQIPIVDASNRVVGMVSQADLLSGLFRSGFERVAEFPKQPQSIGDVSLSSAPA</sequence>
<keyword evidence="2" id="KW-1133">Transmembrane helix</keyword>
<feature type="transmembrane region" description="Helical" evidence="2">
    <location>
        <begin position="72"/>
        <end position="92"/>
    </location>
</feature>
<feature type="domain" description="CBS" evidence="3">
    <location>
        <begin position="312"/>
        <end position="372"/>
    </location>
</feature>
<dbReference type="Pfam" id="PF04982">
    <property type="entry name" value="TM_HPP"/>
    <property type="match status" value="1"/>
</dbReference>